<evidence type="ECO:0000256" key="1">
    <source>
        <dbReference type="SAM" id="Phobius"/>
    </source>
</evidence>
<keyword evidence="1" id="KW-1133">Transmembrane helix</keyword>
<reference evidence="2 3" key="1">
    <citation type="submission" date="2022-08" db="EMBL/GenBank/DDBJ databases">
        <authorList>
            <person name="Somphong A."/>
            <person name="Phongsopitanun W."/>
        </authorList>
    </citation>
    <scope>NUCLEOTIDE SEQUENCE [LARGE SCALE GENOMIC DNA]</scope>
    <source>
        <strain evidence="2 3">LP11</strain>
    </source>
</reference>
<evidence type="ECO:0008006" key="4">
    <source>
        <dbReference type="Google" id="ProtNLM"/>
    </source>
</evidence>
<name>A0ABT2BCF7_9ACTN</name>
<keyword evidence="1" id="KW-0472">Membrane</keyword>
<keyword evidence="3" id="KW-1185">Reference proteome</keyword>
<dbReference type="RefSeq" id="WP_258783556.1">
    <property type="nucleotide sequence ID" value="NZ_JANUGP010000047.1"/>
</dbReference>
<comment type="caution">
    <text evidence="2">The sequence shown here is derived from an EMBL/GenBank/DDBJ whole genome shotgun (WGS) entry which is preliminary data.</text>
</comment>
<evidence type="ECO:0000313" key="3">
    <source>
        <dbReference type="Proteomes" id="UP001205612"/>
    </source>
</evidence>
<dbReference type="EMBL" id="JANUGP010000047">
    <property type="protein sequence ID" value="MCS0606199.1"/>
    <property type="molecule type" value="Genomic_DNA"/>
</dbReference>
<sequence length="191" mass="21125">MDASVLDALIGLIGVAAGGGAACGGVVYQQRHGTRAADTARRRGEAVAAAERILAELLTTQQHLRQGFHDVAEDERQEYFRVLRRHHATVQLYAQWLPDAQLRDRLSTNALYVQIGPLGDQRSDAQRRVEGMALCTDSISCLGSYLRSEAVPHRDNSTSELLARWPEGREFHTFIFAERQSEGDLHGSSLD</sequence>
<evidence type="ECO:0000313" key="2">
    <source>
        <dbReference type="EMBL" id="MCS0606199.1"/>
    </source>
</evidence>
<gene>
    <name evidence="2" type="ORF">NX794_34050</name>
</gene>
<keyword evidence="1" id="KW-0812">Transmembrane</keyword>
<dbReference type="Proteomes" id="UP001205612">
    <property type="component" value="Unassembled WGS sequence"/>
</dbReference>
<organism evidence="2 3">
    <name type="scientific">Streptomyces pyxinicus</name>
    <dbReference type="NCBI Taxonomy" id="2970331"/>
    <lineage>
        <taxon>Bacteria</taxon>
        <taxon>Bacillati</taxon>
        <taxon>Actinomycetota</taxon>
        <taxon>Actinomycetes</taxon>
        <taxon>Kitasatosporales</taxon>
        <taxon>Streptomycetaceae</taxon>
        <taxon>Streptomyces</taxon>
    </lineage>
</organism>
<proteinExistence type="predicted"/>
<protein>
    <recommendedName>
        <fullName evidence="4">Secreted protein</fullName>
    </recommendedName>
</protein>
<accession>A0ABT2BCF7</accession>
<feature type="transmembrane region" description="Helical" evidence="1">
    <location>
        <begin position="6"/>
        <end position="28"/>
    </location>
</feature>